<reference evidence="2 3" key="1">
    <citation type="journal article" date="2018" name="Evol. Lett.">
        <title>Horizontal gene cluster transfer increased hallucinogenic mushroom diversity.</title>
        <authorList>
            <person name="Reynolds H.T."/>
            <person name="Vijayakumar V."/>
            <person name="Gluck-Thaler E."/>
            <person name="Korotkin H.B."/>
            <person name="Matheny P.B."/>
            <person name="Slot J.C."/>
        </authorList>
    </citation>
    <scope>NUCLEOTIDE SEQUENCE [LARGE SCALE GENOMIC DNA]</scope>
    <source>
        <strain evidence="2 3">2631</strain>
    </source>
</reference>
<comment type="caution">
    <text evidence="2">The sequence shown here is derived from an EMBL/GenBank/DDBJ whole genome shotgun (WGS) entry which is preliminary data.</text>
</comment>
<evidence type="ECO:0000256" key="1">
    <source>
        <dbReference type="SAM" id="MobiDB-lite"/>
    </source>
</evidence>
<evidence type="ECO:0000313" key="2">
    <source>
        <dbReference type="EMBL" id="PPQ87280.1"/>
    </source>
</evidence>
<organism evidence="2 3">
    <name type="scientific">Psilocybe cyanescens</name>
    <dbReference type="NCBI Taxonomy" id="93625"/>
    <lineage>
        <taxon>Eukaryota</taxon>
        <taxon>Fungi</taxon>
        <taxon>Dikarya</taxon>
        <taxon>Basidiomycota</taxon>
        <taxon>Agaricomycotina</taxon>
        <taxon>Agaricomycetes</taxon>
        <taxon>Agaricomycetidae</taxon>
        <taxon>Agaricales</taxon>
        <taxon>Agaricineae</taxon>
        <taxon>Strophariaceae</taxon>
        <taxon>Psilocybe</taxon>
    </lineage>
</organism>
<dbReference type="AlphaFoldDB" id="A0A409X976"/>
<gene>
    <name evidence="2" type="ORF">CVT25_004719</name>
</gene>
<dbReference type="InParanoid" id="A0A409X976"/>
<evidence type="ECO:0000313" key="3">
    <source>
        <dbReference type="Proteomes" id="UP000283269"/>
    </source>
</evidence>
<dbReference type="Proteomes" id="UP000283269">
    <property type="component" value="Unassembled WGS sequence"/>
</dbReference>
<feature type="compositionally biased region" description="Gly residues" evidence="1">
    <location>
        <begin position="40"/>
        <end position="51"/>
    </location>
</feature>
<protein>
    <submittedName>
        <fullName evidence="2">Uncharacterized protein</fullName>
    </submittedName>
</protein>
<feature type="region of interest" description="Disordered" evidence="1">
    <location>
        <begin position="35"/>
        <end position="60"/>
    </location>
</feature>
<dbReference type="EMBL" id="NHYD01002317">
    <property type="protein sequence ID" value="PPQ87280.1"/>
    <property type="molecule type" value="Genomic_DNA"/>
</dbReference>
<name>A0A409X976_PSICY</name>
<accession>A0A409X976</accession>
<keyword evidence="3" id="KW-1185">Reference proteome</keyword>
<sequence length="79" mass="8358">MFVLSFGIRRPGSQDRKVVEGRELSTSRASHVHKVSLEGDSGGGEVGGGGAASSSGRRKPMEVLKGDPLFAFPKVLLYL</sequence>
<proteinExistence type="predicted"/>